<evidence type="ECO:0000313" key="12">
    <source>
        <dbReference type="Proteomes" id="UP001064632"/>
    </source>
</evidence>
<dbReference type="InterPro" id="IPR011990">
    <property type="entry name" value="TPR-like_helical_dom_sf"/>
</dbReference>
<dbReference type="InterPro" id="IPR038731">
    <property type="entry name" value="RgtA/B/C-like"/>
</dbReference>
<feature type="transmembrane region" description="Helical" evidence="9">
    <location>
        <begin position="399"/>
        <end position="417"/>
    </location>
</feature>
<keyword evidence="5 9" id="KW-0812">Transmembrane</keyword>
<keyword evidence="4 11" id="KW-0808">Transferase</keyword>
<feature type="transmembrane region" description="Helical" evidence="9">
    <location>
        <begin position="450"/>
        <end position="473"/>
    </location>
</feature>
<keyword evidence="6 9" id="KW-1133">Transmembrane helix</keyword>
<keyword evidence="7 9" id="KW-0472">Membrane</keyword>
<feature type="transmembrane region" description="Helical" evidence="9">
    <location>
        <begin position="230"/>
        <end position="250"/>
    </location>
</feature>
<dbReference type="Pfam" id="PF13231">
    <property type="entry name" value="PMT_2"/>
    <property type="match status" value="1"/>
</dbReference>
<feature type="region of interest" description="Disordered" evidence="8">
    <location>
        <begin position="1"/>
        <end position="20"/>
    </location>
</feature>
<dbReference type="GO" id="GO:0016757">
    <property type="term" value="F:glycosyltransferase activity"/>
    <property type="evidence" value="ECO:0007669"/>
    <property type="project" value="UniProtKB-KW"/>
</dbReference>
<comment type="subcellular location">
    <subcellularLocation>
        <location evidence="1">Cell membrane</location>
        <topology evidence="1">Multi-pass membrane protein</topology>
    </subcellularLocation>
</comment>
<organism evidence="11 12">
    <name type="scientific">Tahibacter amnicola</name>
    <dbReference type="NCBI Taxonomy" id="2976241"/>
    <lineage>
        <taxon>Bacteria</taxon>
        <taxon>Pseudomonadati</taxon>
        <taxon>Pseudomonadota</taxon>
        <taxon>Gammaproteobacteria</taxon>
        <taxon>Lysobacterales</taxon>
        <taxon>Rhodanobacteraceae</taxon>
        <taxon>Tahibacter</taxon>
    </lineage>
</organism>
<evidence type="ECO:0000256" key="1">
    <source>
        <dbReference type="ARBA" id="ARBA00004651"/>
    </source>
</evidence>
<evidence type="ECO:0000256" key="7">
    <source>
        <dbReference type="ARBA" id="ARBA00023136"/>
    </source>
</evidence>
<evidence type="ECO:0000256" key="6">
    <source>
        <dbReference type="ARBA" id="ARBA00022989"/>
    </source>
</evidence>
<feature type="transmembrane region" description="Helical" evidence="9">
    <location>
        <begin position="373"/>
        <end position="393"/>
    </location>
</feature>
<evidence type="ECO:0000259" key="10">
    <source>
        <dbReference type="Pfam" id="PF13231"/>
    </source>
</evidence>
<dbReference type="PANTHER" id="PTHR33908:SF11">
    <property type="entry name" value="MEMBRANE PROTEIN"/>
    <property type="match status" value="1"/>
</dbReference>
<dbReference type="EMBL" id="CP104694">
    <property type="protein sequence ID" value="UXI67694.1"/>
    <property type="molecule type" value="Genomic_DNA"/>
</dbReference>
<evidence type="ECO:0000256" key="5">
    <source>
        <dbReference type="ARBA" id="ARBA00022692"/>
    </source>
</evidence>
<feature type="domain" description="Glycosyltransferase RgtA/B/C/D-like" evidence="10">
    <location>
        <begin position="90"/>
        <end position="214"/>
    </location>
</feature>
<accession>A0ABY6BCW3</accession>
<feature type="transmembrane region" description="Helical" evidence="9">
    <location>
        <begin position="424"/>
        <end position="444"/>
    </location>
</feature>
<keyword evidence="12" id="KW-1185">Reference proteome</keyword>
<evidence type="ECO:0000313" key="11">
    <source>
        <dbReference type="EMBL" id="UXI67694.1"/>
    </source>
</evidence>
<reference evidence="11" key="1">
    <citation type="submission" date="2022-09" db="EMBL/GenBank/DDBJ databases">
        <title>Tahibacter sp. nov., isolated from a fresh water.</title>
        <authorList>
            <person name="Baek J.H."/>
            <person name="Lee J.K."/>
            <person name="Kim J.M."/>
            <person name="Jeon C.O."/>
        </authorList>
    </citation>
    <scope>NUCLEOTIDE SEQUENCE</scope>
    <source>
        <strain evidence="11">W38</strain>
    </source>
</reference>
<evidence type="ECO:0000256" key="4">
    <source>
        <dbReference type="ARBA" id="ARBA00022679"/>
    </source>
</evidence>
<keyword evidence="2" id="KW-1003">Cell membrane</keyword>
<sequence length="630" mass="67865">MPGEIDGPLPSGGDPAVTAPRPATPRLSDGALLRLLLAGVFVLRLVHLSFAVRSPTMFRLGSDESYYLEYAQQLLAGGNVLAGEYLFMDPLYAYLIAASVALSGGIFPLLLAQVVADTATAGVLFAIARDLGNRTTGIVAVVLYGLCATAIFYSATLLREVWVVLYIVIWLWWGRRVWATPSIGRGVAFGLYCGLGVALRSNLVLAGIMAVVLLPLLQWRQSPGSGRWRASARLATSIAAGFAVSIFLLASRNGVTSGEWTPLPTNGGAVLHHAYNAENPQGHSVLPDFVAYASPSDMWRGYRDEAVRRVGHELTPVAVSRYWSAQALDYVQAHPGLTARNLLRKTGEFLAYPEFGNNRSIVDEQLFSPLLRVLPLPFGVLIALGLPGLLLAWRDARAWPLLFWFGFSLATFVVFYAESRFRFLAVPVLCIGAGVWVNAMWQAFASARVGVTVTLGAAAALLGASSWYLAAFAPRPVVDWHRIAWGYATIGQVQLARDWASRGLEHQPGDAHELLGYIALLQDSPALAVTHYQEAVARQPAGRYVIHYNLALALARTGRLSDAVASAERAAQSGLPDPVLLWADLLVANSEPERAASVYARWSALTAQSADAQGARARLAAKSVTLGQDP</sequence>
<feature type="transmembrane region" description="Helical" evidence="9">
    <location>
        <begin position="137"/>
        <end position="155"/>
    </location>
</feature>
<evidence type="ECO:0000256" key="9">
    <source>
        <dbReference type="SAM" id="Phobius"/>
    </source>
</evidence>
<keyword evidence="3 11" id="KW-0328">Glycosyltransferase</keyword>
<name>A0ABY6BCW3_9GAMM</name>
<gene>
    <name evidence="11" type="ORF">N4264_23630</name>
</gene>
<feature type="transmembrane region" description="Helical" evidence="9">
    <location>
        <begin position="161"/>
        <end position="178"/>
    </location>
</feature>
<dbReference type="EC" id="2.4.-.-" evidence="11"/>
<evidence type="ECO:0000256" key="2">
    <source>
        <dbReference type="ARBA" id="ARBA00022475"/>
    </source>
</evidence>
<protein>
    <submittedName>
        <fullName evidence="11">Glycosyltransferase family 39 protein</fullName>
        <ecNumber evidence="11">2.4.-.-</ecNumber>
    </submittedName>
</protein>
<dbReference type="PANTHER" id="PTHR33908">
    <property type="entry name" value="MANNOSYLTRANSFERASE YKCB-RELATED"/>
    <property type="match status" value="1"/>
</dbReference>
<dbReference type="Gene3D" id="1.25.40.10">
    <property type="entry name" value="Tetratricopeptide repeat domain"/>
    <property type="match status" value="1"/>
</dbReference>
<dbReference type="InterPro" id="IPR050297">
    <property type="entry name" value="LipidA_mod_glycosyltrf_83"/>
</dbReference>
<evidence type="ECO:0000256" key="3">
    <source>
        <dbReference type="ARBA" id="ARBA00022676"/>
    </source>
</evidence>
<feature type="transmembrane region" description="Helical" evidence="9">
    <location>
        <begin position="31"/>
        <end position="52"/>
    </location>
</feature>
<evidence type="ECO:0000256" key="8">
    <source>
        <dbReference type="SAM" id="MobiDB-lite"/>
    </source>
</evidence>
<dbReference type="SUPFAM" id="SSF48452">
    <property type="entry name" value="TPR-like"/>
    <property type="match status" value="1"/>
</dbReference>
<dbReference type="Proteomes" id="UP001064632">
    <property type="component" value="Chromosome"/>
</dbReference>
<dbReference type="RefSeq" id="WP_261694664.1">
    <property type="nucleotide sequence ID" value="NZ_CP104694.1"/>
</dbReference>
<proteinExistence type="predicted"/>
<feature type="transmembrane region" description="Helical" evidence="9">
    <location>
        <begin position="190"/>
        <end position="218"/>
    </location>
</feature>